<dbReference type="GO" id="GO:0005762">
    <property type="term" value="C:mitochondrial large ribosomal subunit"/>
    <property type="evidence" value="ECO:0007669"/>
    <property type="project" value="TreeGrafter"/>
</dbReference>
<evidence type="ECO:0000256" key="8">
    <source>
        <dbReference type="SAM" id="MobiDB-lite"/>
    </source>
</evidence>
<gene>
    <name evidence="9" type="ORF">QBC33DRAFT_534761</name>
</gene>
<dbReference type="InterPro" id="IPR013870">
    <property type="entry name" value="Ribosomal_mL54"/>
</dbReference>
<sequence>MICRTCLRRAAGLSQRPQALRTFTTSIAFRNAAPAAAPPGASQQIPDLSTPLTKPGGGDDASSSSATATESKAALSSCPAGTILTGLNYLKGKADPVAAADEEYPDWLWRCLEVQTKTEEADETAGDEFSKSRKQRRLAAKRQRILEAKILASGDLEALAPKIPLQQQTINLPAAEDGSVDGAILALTKREELRKAMRKERRAKIKETNYLKSM</sequence>
<keyword evidence="3 9" id="KW-0689">Ribosomal protein</keyword>
<dbReference type="GO" id="GO:0003735">
    <property type="term" value="F:structural constituent of ribosome"/>
    <property type="evidence" value="ECO:0007669"/>
    <property type="project" value="TreeGrafter"/>
</dbReference>
<keyword evidence="10" id="KW-1185">Reference proteome</keyword>
<evidence type="ECO:0000256" key="1">
    <source>
        <dbReference type="ARBA" id="ARBA00004173"/>
    </source>
</evidence>
<keyword evidence="4" id="KW-0496">Mitochondrion</keyword>
<evidence type="ECO:0000256" key="3">
    <source>
        <dbReference type="ARBA" id="ARBA00022980"/>
    </source>
</evidence>
<comment type="subcellular location">
    <subcellularLocation>
        <location evidence="1">Mitochondrion</location>
    </subcellularLocation>
</comment>
<evidence type="ECO:0000256" key="4">
    <source>
        <dbReference type="ARBA" id="ARBA00023128"/>
    </source>
</evidence>
<dbReference type="EMBL" id="MU839005">
    <property type="protein sequence ID" value="KAK1768379.1"/>
    <property type="molecule type" value="Genomic_DNA"/>
</dbReference>
<dbReference type="GeneID" id="85310751"/>
<proteinExistence type="inferred from homology"/>
<comment type="caution">
    <text evidence="9">The sequence shown here is derived from an EMBL/GenBank/DDBJ whole genome shotgun (WGS) entry which is preliminary data.</text>
</comment>
<evidence type="ECO:0000313" key="10">
    <source>
        <dbReference type="Proteomes" id="UP001244011"/>
    </source>
</evidence>
<keyword evidence="2" id="KW-0809">Transit peptide</keyword>
<dbReference type="PANTHER" id="PTHR28595">
    <property type="entry name" value="39S RIBOSOMAL PROTEIN L54, MITOCHONDRIAL"/>
    <property type="match status" value="1"/>
</dbReference>
<organism evidence="9 10">
    <name type="scientific">Phialemonium atrogriseum</name>
    <dbReference type="NCBI Taxonomy" id="1093897"/>
    <lineage>
        <taxon>Eukaryota</taxon>
        <taxon>Fungi</taxon>
        <taxon>Dikarya</taxon>
        <taxon>Ascomycota</taxon>
        <taxon>Pezizomycotina</taxon>
        <taxon>Sordariomycetes</taxon>
        <taxon>Sordariomycetidae</taxon>
        <taxon>Cephalothecales</taxon>
        <taxon>Cephalothecaceae</taxon>
        <taxon>Phialemonium</taxon>
    </lineage>
</organism>
<evidence type="ECO:0000256" key="5">
    <source>
        <dbReference type="ARBA" id="ARBA00023274"/>
    </source>
</evidence>
<dbReference type="AlphaFoldDB" id="A0AAJ0C453"/>
<evidence type="ECO:0000256" key="2">
    <source>
        <dbReference type="ARBA" id="ARBA00022946"/>
    </source>
</evidence>
<keyword evidence="5" id="KW-0687">Ribonucleoprotein</keyword>
<dbReference type="Proteomes" id="UP001244011">
    <property type="component" value="Unassembled WGS sequence"/>
</dbReference>
<evidence type="ECO:0000256" key="7">
    <source>
        <dbReference type="ARBA" id="ARBA00035179"/>
    </source>
</evidence>
<accession>A0AAJ0C453</accession>
<feature type="region of interest" description="Disordered" evidence="8">
    <location>
        <begin position="34"/>
        <end position="68"/>
    </location>
</feature>
<dbReference type="RefSeq" id="XP_060284592.1">
    <property type="nucleotide sequence ID" value="XM_060427564.1"/>
</dbReference>
<dbReference type="Pfam" id="PF08561">
    <property type="entry name" value="Ribosomal_L37"/>
    <property type="match status" value="1"/>
</dbReference>
<protein>
    <recommendedName>
        <fullName evidence="7">Large ribosomal subunit protein mL54</fullName>
    </recommendedName>
</protein>
<dbReference type="PANTHER" id="PTHR28595:SF1">
    <property type="entry name" value="LARGE RIBOSOMAL SUBUNIT PROTEIN ML54"/>
    <property type="match status" value="1"/>
</dbReference>
<evidence type="ECO:0000256" key="6">
    <source>
        <dbReference type="ARBA" id="ARBA00033752"/>
    </source>
</evidence>
<name>A0AAJ0C453_9PEZI</name>
<feature type="compositionally biased region" description="Polar residues" evidence="8">
    <location>
        <begin position="42"/>
        <end position="52"/>
    </location>
</feature>
<evidence type="ECO:0000313" key="9">
    <source>
        <dbReference type="EMBL" id="KAK1768379.1"/>
    </source>
</evidence>
<comment type="similarity">
    <text evidence="6">Belongs to the mitochondrion-specific ribosomal protein mL54 family.</text>
</comment>
<reference evidence="9" key="1">
    <citation type="submission" date="2023-06" db="EMBL/GenBank/DDBJ databases">
        <title>Genome-scale phylogeny and comparative genomics of the fungal order Sordariales.</title>
        <authorList>
            <consortium name="Lawrence Berkeley National Laboratory"/>
            <person name="Hensen N."/>
            <person name="Bonometti L."/>
            <person name="Westerberg I."/>
            <person name="Brannstrom I.O."/>
            <person name="Guillou S."/>
            <person name="Cros-Aarteil S."/>
            <person name="Calhoun S."/>
            <person name="Haridas S."/>
            <person name="Kuo A."/>
            <person name="Mondo S."/>
            <person name="Pangilinan J."/>
            <person name="Riley R."/>
            <person name="Labutti K."/>
            <person name="Andreopoulos B."/>
            <person name="Lipzen A."/>
            <person name="Chen C."/>
            <person name="Yanf M."/>
            <person name="Daum C."/>
            <person name="Ng V."/>
            <person name="Clum A."/>
            <person name="Steindorff A."/>
            <person name="Ohm R."/>
            <person name="Martin F."/>
            <person name="Silar P."/>
            <person name="Natvig D."/>
            <person name="Lalanne C."/>
            <person name="Gautier V."/>
            <person name="Ament-Velasquez S.L."/>
            <person name="Kruys A."/>
            <person name="Hutchinson M.I."/>
            <person name="Powell A.J."/>
            <person name="Barry K."/>
            <person name="Miller A.N."/>
            <person name="Grigoriev I.V."/>
            <person name="Debuchy R."/>
            <person name="Gladieux P."/>
            <person name="Thoren M.H."/>
            <person name="Johannesson H."/>
        </authorList>
    </citation>
    <scope>NUCLEOTIDE SEQUENCE</scope>
    <source>
        <strain evidence="9">8032-3</strain>
    </source>
</reference>